<dbReference type="EMBL" id="BDDD01000001">
    <property type="protein sequence ID" value="GAV56494.1"/>
    <property type="molecule type" value="Genomic_DNA"/>
</dbReference>
<evidence type="ECO:0000313" key="1">
    <source>
        <dbReference type="EMBL" id="GAV56494.1"/>
    </source>
</evidence>
<dbReference type="PANTHER" id="PTHR34222:SF79">
    <property type="entry name" value="RETROVIRUS-RELATED POL POLYPROTEIN FROM TRANSPOSON TNT 1-94"/>
    <property type="match status" value="1"/>
</dbReference>
<sequence length="154" mass="17977">GFLTGEKRKPTAPLAVLSRWLAEDASVKAFFLNHVTDGIRKHYVFMQTTHDIWISVKDTYSETRNDVQICELVKKIQELRQGSMSVSVYFSELRSLYQELDVYDDTYEGLAADVVVRLQKKEDKKRVYQFLMDLNPEFDIVRQNILQKDPLPTL</sequence>
<dbReference type="InParanoid" id="A0A1Q3ALD0"/>
<dbReference type="AlphaFoldDB" id="A0A1Q3ALD0"/>
<evidence type="ECO:0000313" key="2">
    <source>
        <dbReference type="Proteomes" id="UP000187406"/>
    </source>
</evidence>
<feature type="non-terminal residue" evidence="1">
    <location>
        <position position="1"/>
    </location>
</feature>
<gene>
    <name evidence="1" type="ORF">CFOL_v3_00036</name>
</gene>
<dbReference type="PANTHER" id="PTHR34222">
    <property type="entry name" value="GAG_PRE-INTEGRS DOMAIN-CONTAINING PROTEIN"/>
    <property type="match status" value="1"/>
</dbReference>
<name>A0A1Q3ALD0_CEPFO</name>
<keyword evidence="2" id="KW-1185">Reference proteome</keyword>
<reference evidence="2" key="1">
    <citation type="submission" date="2016-04" db="EMBL/GenBank/DDBJ databases">
        <title>Cephalotus genome sequencing.</title>
        <authorList>
            <person name="Fukushima K."/>
            <person name="Hasebe M."/>
            <person name="Fang X."/>
        </authorList>
    </citation>
    <scope>NUCLEOTIDE SEQUENCE [LARGE SCALE GENOMIC DNA]</scope>
    <source>
        <strain evidence="2">cv. St1</strain>
    </source>
</reference>
<accession>A0A1Q3ALD0</accession>
<proteinExistence type="predicted"/>
<comment type="caution">
    <text evidence="1">The sequence shown here is derived from an EMBL/GenBank/DDBJ whole genome shotgun (WGS) entry which is preliminary data.</text>
</comment>
<protein>
    <submittedName>
        <fullName evidence="1">UBN2_3 domain-containing protein</fullName>
    </submittedName>
</protein>
<dbReference type="Proteomes" id="UP000187406">
    <property type="component" value="Unassembled WGS sequence"/>
</dbReference>
<feature type="non-terminal residue" evidence="1">
    <location>
        <position position="154"/>
    </location>
</feature>
<organism evidence="1 2">
    <name type="scientific">Cephalotus follicularis</name>
    <name type="common">Albany pitcher plant</name>
    <dbReference type="NCBI Taxonomy" id="3775"/>
    <lineage>
        <taxon>Eukaryota</taxon>
        <taxon>Viridiplantae</taxon>
        <taxon>Streptophyta</taxon>
        <taxon>Embryophyta</taxon>
        <taxon>Tracheophyta</taxon>
        <taxon>Spermatophyta</taxon>
        <taxon>Magnoliopsida</taxon>
        <taxon>eudicotyledons</taxon>
        <taxon>Gunneridae</taxon>
        <taxon>Pentapetalae</taxon>
        <taxon>rosids</taxon>
        <taxon>fabids</taxon>
        <taxon>Oxalidales</taxon>
        <taxon>Cephalotaceae</taxon>
        <taxon>Cephalotus</taxon>
    </lineage>
</organism>
<dbReference type="OrthoDB" id="1746033at2759"/>